<gene>
    <name evidence="1" type="ORF">MB84_27660</name>
</gene>
<geneLocation type="plasmid" evidence="1 2">
    <name>pPO70-1</name>
</geneLocation>
<dbReference type="Proteomes" id="UP000035050">
    <property type="component" value="Plasmid pPO70-1"/>
</dbReference>
<reference evidence="1" key="1">
    <citation type="submission" date="2016-06" db="EMBL/GenBank/DDBJ databases">
        <title>Pandoraea oxalativorans DSM 23570 Genome Sequencing.</title>
        <authorList>
            <person name="Ee R."/>
            <person name="Lim Y.-L."/>
            <person name="Yong D."/>
            <person name="Yin W.-F."/>
            <person name="Chan K.-G."/>
        </authorList>
    </citation>
    <scope>NUCLEOTIDE SEQUENCE</scope>
    <source>
        <strain evidence="1">DSM 23570</strain>
        <plasmid evidence="1">pPO70-1</plasmid>
    </source>
</reference>
<keyword evidence="1" id="KW-0614">Plasmid</keyword>
<protein>
    <submittedName>
        <fullName evidence="1">Uncharacterized protein</fullName>
    </submittedName>
</protein>
<accession>A0A0G3IFC8</accession>
<name>A0A0G3IFC8_9BURK</name>
<evidence type="ECO:0000313" key="2">
    <source>
        <dbReference type="Proteomes" id="UP000035050"/>
    </source>
</evidence>
<organism evidence="1 2">
    <name type="scientific">Pandoraea oxalativorans</name>
    <dbReference type="NCBI Taxonomy" id="573737"/>
    <lineage>
        <taxon>Bacteria</taxon>
        <taxon>Pseudomonadati</taxon>
        <taxon>Pseudomonadota</taxon>
        <taxon>Betaproteobacteria</taxon>
        <taxon>Burkholderiales</taxon>
        <taxon>Burkholderiaceae</taxon>
        <taxon>Pandoraea</taxon>
    </lineage>
</organism>
<dbReference type="KEGG" id="pox:MB84_27660"/>
<dbReference type="EMBL" id="CP011518">
    <property type="protein sequence ID" value="AKK24621.1"/>
    <property type="molecule type" value="Genomic_DNA"/>
</dbReference>
<evidence type="ECO:0000313" key="1">
    <source>
        <dbReference type="EMBL" id="AKK24621.1"/>
    </source>
</evidence>
<keyword evidence="2" id="KW-1185">Reference proteome</keyword>
<dbReference type="AlphaFoldDB" id="A0A0G3IFC8"/>
<proteinExistence type="predicted"/>
<sequence length="67" mass="7493">MFGFAEIRTYCDGTAKLVAPAADRLVADYHPTLEQQRFDVAQAELKSEVPTHGMADDRRRESVAVIK</sequence>